<evidence type="ECO:0000313" key="4">
    <source>
        <dbReference type="Proteomes" id="UP001443914"/>
    </source>
</evidence>
<keyword evidence="4" id="KW-1185">Reference proteome</keyword>
<dbReference type="InterPro" id="IPR035513">
    <property type="entry name" value="Invertase/methylesterase_inhib"/>
</dbReference>
<dbReference type="Proteomes" id="UP001443914">
    <property type="component" value="Unassembled WGS sequence"/>
</dbReference>
<name>A0AAW1L2T8_SAPOF</name>
<feature type="signal peptide" evidence="1">
    <location>
        <begin position="1"/>
        <end position="28"/>
    </location>
</feature>
<dbReference type="EMBL" id="JBDFQZ010000005">
    <property type="protein sequence ID" value="KAK9726336.1"/>
    <property type="molecule type" value="Genomic_DNA"/>
</dbReference>
<gene>
    <name evidence="3" type="ORF">RND81_05G206900</name>
</gene>
<accession>A0AAW1L2T8</accession>
<protein>
    <recommendedName>
        <fullName evidence="2">Pectinesterase inhibitor domain-containing protein</fullName>
    </recommendedName>
</protein>
<dbReference type="SUPFAM" id="SSF101148">
    <property type="entry name" value="Plant invertase/pectin methylesterase inhibitor"/>
    <property type="match status" value="1"/>
</dbReference>
<dbReference type="Gene3D" id="1.20.140.40">
    <property type="entry name" value="Invertase/pectin methylesterase inhibitor family protein"/>
    <property type="match status" value="1"/>
</dbReference>
<evidence type="ECO:0000256" key="1">
    <source>
        <dbReference type="SAM" id="SignalP"/>
    </source>
</evidence>
<feature type="chain" id="PRO_5043699334" description="Pectinesterase inhibitor domain-containing protein" evidence="1">
    <location>
        <begin position="29"/>
        <end position="195"/>
    </location>
</feature>
<keyword evidence="1" id="KW-0732">Signal</keyword>
<comment type="caution">
    <text evidence="3">The sequence shown here is derived from an EMBL/GenBank/DDBJ whole genome shotgun (WGS) entry which is preliminary data.</text>
</comment>
<dbReference type="GO" id="GO:0004857">
    <property type="term" value="F:enzyme inhibitor activity"/>
    <property type="evidence" value="ECO:0007669"/>
    <property type="project" value="InterPro"/>
</dbReference>
<proteinExistence type="predicted"/>
<evidence type="ECO:0000313" key="3">
    <source>
        <dbReference type="EMBL" id="KAK9726336.1"/>
    </source>
</evidence>
<sequence>MKTFSFPLFMTSMVTFYLATIILPFAGAHSRIEEACKKYNTVPSASNNGTHTCVSILSSIPGCDPSDPTTFALNGMEFAEQKVSETADIIKAKLKDRSLNPRVFGPLRTCMHLYNEGSYSFGFGVLAFKEQKYETVNYRWLNGAFYDVSQCERVLNMVGVKGEDLGIKTEYLLEVFNSAKVAFYYFVNNKLNVVA</sequence>
<feature type="domain" description="Pectinesterase inhibitor" evidence="2">
    <location>
        <begin position="32"/>
        <end position="160"/>
    </location>
</feature>
<organism evidence="3 4">
    <name type="scientific">Saponaria officinalis</name>
    <name type="common">Common soapwort</name>
    <name type="synonym">Lychnis saponaria</name>
    <dbReference type="NCBI Taxonomy" id="3572"/>
    <lineage>
        <taxon>Eukaryota</taxon>
        <taxon>Viridiplantae</taxon>
        <taxon>Streptophyta</taxon>
        <taxon>Embryophyta</taxon>
        <taxon>Tracheophyta</taxon>
        <taxon>Spermatophyta</taxon>
        <taxon>Magnoliopsida</taxon>
        <taxon>eudicotyledons</taxon>
        <taxon>Gunneridae</taxon>
        <taxon>Pentapetalae</taxon>
        <taxon>Caryophyllales</taxon>
        <taxon>Caryophyllaceae</taxon>
        <taxon>Caryophylleae</taxon>
        <taxon>Saponaria</taxon>
    </lineage>
</organism>
<dbReference type="Pfam" id="PF04043">
    <property type="entry name" value="PMEI"/>
    <property type="match status" value="1"/>
</dbReference>
<dbReference type="InterPro" id="IPR006501">
    <property type="entry name" value="Pectinesterase_inhib_dom"/>
</dbReference>
<dbReference type="NCBIfam" id="TIGR01614">
    <property type="entry name" value="PME_inhib"/>
    <property type="match status" value="1"/>
</dbReference>
<evidence type="ECO:0000259" key="2">
    <source>
        <dbReference type="Pfam" id="PF04043"/>
    </source>
</evidence>
<reference evidence="3" key="1">
    <citation type="submission" date="2024-03" db="EMBL/GenBank/DDBJ databases">
        <title>WGS assembly of Saponaria officinalis var. Norfolk2.</title>
        <authorList>
            <person name="Jenkins J."/>
            <person name="Shu S."/>
            <person name="Grimwood J."/>
            <person name="Barry K."/>
            <person name="Goodstein D."/>
            <person name="Schmutz J."/>
            <person name="Leebens-Mack J."/>
            <person name="Osbourn A."/>
        </authorList>
    </citation>
    <scope>NUCLEOTIDE SEQUENCE [LARGE SCALE GENOMIC DNA]</scope>
    <source>
        <strain evidence="3">JIC</strain>
    </source>
</reference>
<dbReference type="AlphaFoldDB" id="A0AAW1L2T8"/>